<organism evidence="2 3">
    <name type="scientific">Priestia filamentosa</name>
    <dbReference type="NCBI Taxonomy" id="1402861"/>
    <lineage>
        <taxon>Bacteria</taxon>
        <taxon>Bacillati</taxon>
        <taxon>Bacillota</taxon>
        <taxon>Bacilli</taxon>
        <taxon>Bacillales</taxon>
        <taxon>Bacillaceae</taxon>
        <taxon>Priestia</taxon>
    </lineage>
</organism>
<evidence type="ECO:0000313" key="3">
    <source>
        <dbReference type="Proteomes" id="UP000036202"/>
    </source>
</evidence>
<evidence type="ECO:0000259" key="1">
    <source>
        <dbReference type="Pfam" id="PF13452"/>
    </source>
</evidence>
<dbReference type="EMBL" id="CP011974">
    <property type="protein sequence ID" value="AKO93633.1"/>
    <property type="molecule type" value="Genomic_DNA"/>
</dbReference>
<dbReference type="AlphaFoldDB" id="A0A1X7DAW6"/>
<gene>
    <name evidence="2" type="ORF">BEH_17050</name>
</gene>
<accession>A0A0H4KZ65</accession>
<dbReference type="RefSeq" id="WP_046217725.1">
    <property type="nucleotide sequence ID" value="NZ_CP011974.1"/>
</dbReference>
<dbReference type="KEGG" id="beo:BEH_17050"/>
<proteinExistence type="predicted"/>
<name>A0A1X7DAW6_9BACI</name>
<reference evidence="2 3" key="1">
    <citation type="journal article" date="2015" name="PLoS ONE">
        <title>Genome Sequence of Bacillus endophyticus and Analysis of Its Companion Mechanism in the Ketogulonigenium vulgare-Bacillus Strain Consortium.</title>
        <authorList>
            <person name="Jia N."/>
            <person name="Du J."/>
            <person name="Ding M.Z."/>
            <person name="Gao F."/>
            <person name="Yuan Y.J."/>
        </authorList>
    </citation>
    <scope>NUCLEOTIDE SEQUENCE [LARGE SCALE GENOMIC DNA]</scope>
    <source>
        <strain evidence="2 3">Hbe603</strain>
    </source>
</reference>
<evidence type="ECO:0000313" key="2">
    <source>
        <dbReference type="EMBL" id="AKO93633.1"/>
    </source>
</evidence>
<accession>A0A1X7DAW6</accession>
<keyword evidence="3" id="KW-1185">Reference proteome</keyword>
<dbReference type="GeneID" id="93700474"/>
<feature type="domain" description="FAS1-like dehydratase" evidence="1">
    <location>
        <begin position="5"/>
        <end position="117"/>
    </location>
</feature>
<dbReference type="SUPFAM" id="SSF54637">
    <property type="entry name" value="Thioesterase/thiol ester dehydrase-isomerase"/>
    <property type="match status" value="1"/>
</dbReference>
<dbReference type="PATRIC" id="fig|135735.6.peg.3623"/>
<reference evidence="3" key="2">
    <citation type="submission" date="2015-06" db="EMBL/GenBank/DDBJ databases">
        <title>Genome Sequence of Bacillus endophyticus and Analysis of its Companion Mechanism in the Ketogulonigenium vulgare-Bacillus strain Consortium.</title>
        <authorList>
            <person name="Jia N."/>
            <person name="Du J."/>
            <person name="Ding M.-Z."/>
            <person name="Gao F."/>
            <person name="Yuan Y.-J."/>
        </authorList>
    </citation>
    <scope>NUCLEOTIDE SEQUENCE [LARGE SCALE GENOMIC DNA]</scope>
    <source>
        <strain evidence="3">Hbe603</strain>
    </source>
</reference>
<dbReference type="InterPro" id="IPR039569">
    <property type="entry name" value="FAS1-like_DH_region"/>
</dbReference>
<dbReference type="InterPro" id="IPR029069">
    <property type="entry name" value="HotDog_dom_sf"/>
</dbReference>
<dbReference type="Pfam" id="PF13452">
    <property type="entry name" value="FAS1_DH_region"/>
    <property type="match status" value="1"/>
</dbReference>
<dbReference type="Gene3D" id="3.10.129.10">
    <property type="entry name" value="Hotdog Thioesterase"/>
    <property type="match status" value="1"/>
</dbReference>
<sequence length="128" mass="14946">MIDGKFSILITKQDVQEYANSVNEKEGIYFSEEDAKQHGFASIPLPPSMPFLFLKPKEVLFHGVVHRTQSFDYNQPLYIDTNYMCEYTFKEVKRRHGYIFYEQKLTIFSEKGNQVATCSSTLIKGERE</sequence>
<protein>
    <recommendedName>
        <fullName evidence="1">FAS1-like dehydratase domain-containing protein</fullName>
    </recommendedName>
</protein>
<dbReference type="Proteomes" id="UP000036202">
    <property type="component" value="Chromosome"/>
</dbReference>
<dbReference type="OrthoDB" id="160199at2"/>